<proteinExistence type="predicted"/>
<dbReference type="EMBL" id="JAGMVJ010000026">
    <property type="protein sequence ID" value="KAH7070821.1"/>
    <property type="molecule type" value="Genomic_DNA"/>
</dbReference>
<dbReference type="AlphaFoldDB" id="A0A8K0VT41"/>
<reference evidence="1" key="1">
    <citation type="journal article" date="2021" name="Nat. Commun.">
        <title>Genetic determinants of endophytism in the Arabidopsis root mycobiome.</title>
        <authorList>
            <person name="Mesny F."/>
            <person name="Miyauchi S."/>
            <person name="Thiergart T."/>
            <person name="Pickel B."/>
            <person name="Atanasova L."/>
            <person name="Karlsson M."/>
            <person name="Huettel B."/>
            <person name="Barry K.W."/>
            <person name="Haridas S."/>
            <person name="Chen C."/>
            <person name="Bauer D."/>
            <person name="Andreopoulos W."/>
            <person name="Pangilinan J."/>
            <person name="LaButti K."/>
            <person name="Riley R."/>
            <person name="Lipzen A."/>
            <person name="Clum A."/>
            <person name="Drula E."/>
            <person name="Henrissat B."/>
            <person name="Kohler A."/>
            <person name="Grigoriev I.V."/>
            <person name="Martin F.M."/>
            <person name="Hacquard S."/>
        </authorList>
    </citation>
    <scope>NUCLEOTIDE SEQUENCE</scope>
    <source>
        <strain evidence="1">MPI-SDFR-AT-0120</strain>
    </source>
</reference>
<evidence type="ECO:0000313" key="2">
    <source>
        <dbReference type="Proteomes" id="UP000813461"/>
    </source>
</evidence>
<sequence length="385" mass="42499">MSMHVHVIPEPHLSAVRSMKAGGWVWRREWFGDEDGDGDEDGEGDEDNDGDRPAKHTWKACLVEYQQVVGLPLACQLVYCLFRGRDLGVLKREVARHEIVAIEAEAKGVLGGNAVDGDRGFEEHCELLSPLKRVDRRRGGCEADPRRGRPGGEVWRIGARLRAGKDDGSGGAGRRASRARARAYEGTATVRCTDECTQAGTAKPGMMMETGVVADDGREANTKAGVDSRRLQNCRGTIHRLALRNHVISPPNSCHLTRTTEEEESARRQRQSLAVLPCLVEWHFVAPNSSWEPYISRIDVDIGERYDGHHIHAPQSNIAVRHHKIGAAFEVQVLLPFTSQFEWVRYVPLCGCFFGAQREDCVIVTTTATTANGLIACSASSIQSR</sequence>
<accession>A0A8K0VT41</accession>
<organism evidence="1 2">
    <name type="scientific">Paraphoma chrysanthemicola</name>
    <dbReference type="NCBI Taxonomy" id="798071"/>
    <lineage>
        <taxon>Eukaryota</taxon>
        <taxon>Fungi</taxon>
        <taxon>Dikarya</taxon>
        <taxon>Ascomycota</taxon>
        <taxon>Pezizomycotina</taxon>
        <taxon>Dothideomycetes</taxon>
        <taxon>Pleosporomycetidae</taxon>
        <taxon>Pleosporales</taxon>
        <taxon>Pleosporineae</taxon>
        <taxon>Phaeosphaeriaceae</taxon>
        <taxon>Paraphoma</taxon>
    </lineage>
</organism>
<gene>
    <name evidence="1" type="ORF">FB567DRAFT_554613</name>
</gene>
<dbReference type="Proteomes" id="UP000813461">
    <property type="component" value="Unassembled WGS sequence"/>
</dbReference>
<keyword evidence="2" id="KW-1185">Reference proteome</keyword>
<comment type="caution">
    <text evidence="1">The sequence shown here is derived from an EMBL/GenBank/DDBJ whole genome shotgun (WGS) entry which is preliminary data.</text>
</comment>
<name>A0A8K0VT41_9PLEO</name>
<evidence type="ECO:0000313" key="1">
    <source>
        <dbReference type="EMBL" id="KAH7070821.1"/>
    </source>
</evidence>
<protein>
    <submittedName>
        <fullName evidence="1">Uncharacterized protein</fullName>
    </submittedName>
</protein>